<name>A0A7C3KE14_9CYAN</name>
<accession>A0A7C3KE14</accession>
<keyword evidence="2" id="KW-0418">Kinase</keyword>
<dbReference type="Gene3D" id="3.30.565.10">
    <property type="entry name" value="Histidine kinase-like ATPase, C-terminal domain"/>
    <property type="match status" value="1"/>
</dbReference>
<dbReference type="Pfam" id="PF02518">
    <property type="entry name" value="HATPase_c"/>
    <property type="match status" value="1"/>
</dbReference>
<proteinExistence type="predicted"/>
<dbReference type="AlphaFoldDB" id="A0A7C3KE14"/>
<sequence length="471" mass="53205">MDHPAPDANRLSRFTPVWTEGNSLALQLDSTLQDLPLCQIALDQDQRGWELAQLFEQHPLLTGVILVNQEHFVGVLSRRRFLEYLLRPHGAEFFLKETLWVLYCYARCDELVFSGTTPILTAAQRVLRRSLELQTEPIIVKLTANDYYLLDPQALNIAYWQLRGIETQVRYERTQAELIQSDKMANLGRLVDGVAHEILDPVSFIWGNLNHVSDYCRDLLDLLGSYEQVLPQPPATLAQKRIDLEADYIQQDLPQAIASIRSGAERLSKLATSLQNFCHIDDVYPKSADLHELLDSIVLLFKSRLSSEIHFIKHYGHLPPVPCYAGQLNQVFMNVLSMAVDTLLMQAVSQELEIGLPRGQANNTATETTFEPTITISTEVRSLTVGNREERWIAIRIMDNGPALSAESLEQLCASFTVKQRALKETSLGVSYQIVTAKHGGKFEIYSPCRPQTIHSLYAAGTEFEILLPFT</sequence>
<comment type="caution">
    <text evidence="2">The sequence shown here is derived from an EMBL/GenBank/DDBJ whole genome shotgun (WGS) entry which is preliminary data.</text>
</comment>
<dbReference type="PANTHER" id="PTHR43065">
    <property type="entry name" value="SENSOR HISTIDINE KINASE"/>
    <property type="match status" value="1"/>
</dbReference>
<dbReference type="PANTHER" id="PTHR43065:SF50">
    <property type="entry name" value="HISTIDINE KINASE"/>
    <property type="match status" value="1"/>
</dbReference>
<dbReference type="InterPro" id="IPR003594">
    <property type="entry name" value="HATPase_dom"/>
</dbReference>
<protein>
    <submittedName>
        <fullName evidence="2">Sensor histidine kinase</fullName>
    </submittedName>
</protein>
<dbReference type="EMBL" id="DSRU01000110">
    <property type="protein sequence ID" value="HFM97768.1"/>
    <property type="molecule type" value="Genomic_DNA"/>
</dbReference>
<evidence type="ECO:0000259" key="1">
    <source>
        <dbReference type="Pfam" id="PF02518"/>
    </source>
</evidence>
<dbReference type="Gene3D" id="1.10.287.130">
    <property type="match status" value="1"/>
</dbReference>
<reference evidence="2" key="1">
    <citation type="journal article" date="2020" name="mSystems">
        <title>Genome- and Community-Level Interaction Insights into Carbon Utilization and Element Cycling Functions of Hydrothermarchaeota in Hydrothermal Sediment.</title>
        <authorList>
            <person name="Zhou Z."/>
            <person name="Liu Y."/>
            <person name="Xu W."/>
            <person name="Pan J."/>
            <person name="Luo Z.H."/>
            <person name="Li M."/>
        </authorList>
    </citation>
    <scope>NUCLEOTIDE SEQUENCE [LARGE SCALE GENOMIC DNA]</scope>
    <source>
        <strain evidence="2">SpSt-418</strain>
    </source>
</reference>
<feature type="domain" description="Histidine kinase/HSP90-like ATPase" evidence="1">
    <location>
        <begin position="328"/>
        <end position="470"/>
    </location>
</feature>
<gene>
    <name evidence="2" type="ORF">ENR64_08355</name>
</gene>
<dbReference type="GO" id="GO:0016301">
    <property type="term" value="F:kinase activity"/>
    <property type="evidence" value="ECO:0007669"/>
    <property type="project" value="UniProtKB-KW"/>
</dbReference>
<dbReference type="SUPFAM" id="SSF55874">
    <property type="entry name" value="ATPase domain of HSP90 chaperone/DNA topoisomerase II/histidine kinase"/>
    <property type="match status" value="1"/>
</dbReference>
<dbReference type="InterPro" id="IPR036890">
    <property type="entry name" value="HATPase_C_sf"/>
</dbReference>
<organism evidence="2">
    <name type="scientific">Oscillatoriales cyanobacterium SpSt-418</name>
    <dbReference type="NCBI Taxonomy" id="2282169"/>
    <lineage>
        <taxon>Bacteria</taxon>
        <taxon>Bacillati</taxon>
        <taxon>Cyanobacteriota</taxon>
        <taxon>Cyanophyceae</taxon>
        <taxon>Oscillatoriophycideae</taxon>
        <taxon>Oscillatoriales</taxon>
    </lineage>
</organism>
<evidence type="ECO:0000313" key="2">
    <source>
        <dbReference type="EMBL" id="HFM97768.1"/>
    </source>
</evidence>
<keyword evidence="2" id="KW-0808">Transferase</keyword>